<accession>M4RMK7</accession>
<dbReference type="EMBL" id="CP003837">
    <property type="protein sequence ID" value="AGH43823.1"/>
    <property type="molecule type" value="Genomic_DNA"/>
</dbReference>
<dbReference type="STRING" id="1129794.C427_1714"/>
<dbReference type="AlphaFoldDB" id="M4RMK7"/>
<dbReference type="SUPFAM" id="SSF53850">
    <property type="entry name" value="Periplasmic binding protein-like II"/>
    <property type="match status" value="1"/>
</dbReference>
<dbReference type="eggNOG" id="COG0834">
    <property type="taxonomic scope" value="Bacteria"/>
</dbReference>
<protein>
    <recommendedName>
        <fullName evidence="3">Solute-binding protein family 3/N-terminal domain-containing protein</fullName>
    </recommendedName>
</protein>
<evidence type="ECO:0000313" key="1">
    <source>
        <dbReference type="EMBL" id="AGH43823.1"/>
    </source>
</evidence>
<evidence type="ECO:0008006" key="3">
    <source>
        <dbReference type="Google" id="ProtNLM"/>
    </source>
</evidence>
<organism evidence="1 2">
    <name type="scientific">Paraglaciecola psychrophila 170</name>
    <dbReference type="NCBI Taxonomy" id="1129794"/>
    <lineage>
        <taxon>Bacteria</taxon>
        <taxon>Pseudomonadati</taxon>
        <taxon>Pseudomonadota</taxon>
        <taxon>Gammaproteobacteria</taxon>
        <taxon>Alteromonadales</taxon>
        <taxon>Alteromonadaceae</taxon>
        <taxon>Paraglaciecola</taxon>
    </lineage>
</organism>
<name>M4RMK7_9ALTE</name>
<dbReference type="Proteomes" id="UP000011864">
    <property type="component" value="Chromosome"/>
</dbReference>
<gene>
    <name evidence="1" type="ORF">C427_1714</name>
</gene>
<dbReference type="RefSeq" id="WP_015430609.1">
    <property type="nucleotide sequence ID" value="NC_020514.1"/>
</dbReference>
<dbReference type="PATRIC" id="fig|1129794.4.peg.1698"/>
<sequence>MSTIDDYPIKLLALALDQTGVNYQLKPSDNLLSKGKALDRLQDNREINIVWGMTNVQREKDLLPIRIPIFKGLIGWRLLLIREDMAERFTYIQQFDHLVKLSPLQGRDWPDTKILQSNGFDVITDRTQTSLVKMLGRAQGDFFPRSIIEIWEELAMSDVANKIQIQPTLGIRYPAAIYFFVNKKSVPLANLIERGLEKAIKNGTYDELFEENYKASIEKSEIGNRTFYTLENTFLPEKTPLDREELWFDGKIHTSTEP</sequence>
<dbReference type="KEGG" id="gps:C427_1714"/>
<keyword evidence="2" id="KW-1185">Reference proteome</keyword>
<reference evidence="1 2" key="1">
    <citation type="journal article" date="2013" name="Genome Announc.">
        <title>Complete Genome Sequence of Glaciecola psychrophila Strain 170T.</title>
        <authorList>
            <person name="Yin J."/>
            <person name="Chen J."/>
            <person name="Liu G."/>
            <person name="Yu Y."/>
            <person name="Song L."/>
            <person name="Wang X."/>
            <person name="Qu X."/>
        </authorList>
    </citation>
    <scope>NUCLEOTIDE SEQUENCE [LARGE SCALE GENOMIC DNA]</scope>
    <source>
        <strain evidence="1 2">170</strain>
    </source>
</reference>
<proteinExistence type="predicted"/>
<evidence type="ECO:0000313" key="2">
    <source>
        <dbReference type="Proteomes" id="UP000011864"/>
    </source>
</evidence>
<dbReference type="HOGENOM" id="CLU_066015_1_0_6"/>